<evidence type="ECO:0000256" key="4">
    <source>
        <dbReference type="ARBA" id="ARBA00022692"/>
    </source>
</evidence>
<evidence type="ECO:0000256" key="8">
    <source>
        <dbReference type="PROSITE-ProRule" id="PRU00703"/>
    </source>
</evidence>
<proteinExistence type="inferred from homology"/>
<reference evidence="11 12" key="1">
    <citation type="submission" date="2023-09" db="EMBL/GenBank/DDBJ databases">
        <authorList>
            <person name="Rey-Velasco X."/>
        </authorList>
    </citation>
    <scope>NUCLEOTIDE SEQUENCE [LARGE SCALE GENOMIC DNA]</scope>
    <source>
        <strain evidence="11 12">W345</strain>
    </source>
</reference>
<dbReference type="InterPro" id="IPR038076">
    <property type="entry name" value="MgtE_N_sf"/>
</dbReference>
<gene>
    <name evidence="11" type="primary">mgtE</name>
    <name evidence="11" type="ORF">RM530_00925</name>
</gene>
<dbReference type="NCBIfam" id="TIGR00400">
    <property type="entry name" value="mgtE"/>
    <property type="match status" value="1"/>
</dbReference>
<comment type="subcellular location">
    <subcellularLocation>
        <location evidence="9">Cell membrane</location>
        <topology evidence="9">Multi-pass membrane protein</topology>
    </subcellularLocation>
    <subcellularLocation>
        <location evidence="1">Membrane</location>
        <topology evidence="1">Multi-pass membrane protein</topology>
    </subcellularLocation>
</comment>
<dbReference type="InterPro" id="IPR006668">
    <property type="entry name" value="Mg_transptr_MgtE_intracell_dom"/>
</dbReference>
<organism evidence="11 12">
    <name type="scientific">Banduia mediterranea</name>
    <dbReference type="NCBI Taxonomy" id="3075609"/>
    <lineage>
        <taxon>Bacteria</taxon>
        <taxon>Pseudomonadati</taxon>
        <taxon>Pseudomonadota</taxon>
        <taxon>Gammaproteobacteria</taxon>
        <taxon>Nevskiales</taxon>
        <taxon>Algiphilaceae</taxon>
        <taxon>Banduia</taxon>
    </lineage>
</organism>
<evidence type="ECO:0000256" key="1">
    <source>
        <dbReference type="ARBA" id="ARBA00004141"/>
    </source>
</evidence>
<keyword evidence="9" id="KW-1003">Cell membrane</keyword>
<dbReference type="Pfam" id="PF03448">
    <property type="entry name" value="MgtE_N"/>
    <property type="match status" value="1"/>
</dbReference>
<comment type="caution">
    <text evidence="11">The sequence shown here is derived from an EMBL/GenBank/DDBJ whole genome shotgun (WGS) entry which is preliminary data.</text>
</comment>
<dbReference type="CDD" id="cd04606">
    <property type="entry name" value="CBS_pair_Mg_transporter"/>
    <property type="match status" value="1"/>
</dbReference>
<comment type="subunit">
    <text evidence="9">Homodimer.</text>
</comment>
<keyword evidence="3 9" id="KW-0813">Transport</keyword>
<evidence type="ECO:0000313" key="12">
    <source>
        <dbReference type="Proteomes" id="UP001254608"/>
    </source>
</evidence>
<dbReference type="Gene3D" id="3.10.580.10">
    <property type="entry name" value="CBS-domain"/>
    <property type="match status" value="1"/>
</dbReference>
<dbReference type="Gene3D" id="1.25.60.10">
    <property type="entry name" value="MgtE N-terminal domain-like"/>
    <property type="match status" value="1"/>
</dbReference>
<evidence type="ECO:0000256" key="2">
    <source>
        <dbReference type="ARBA" id="ARBA00009749"/>
    </source>
</evidence>
<keyword evidence="4 9" id="KW-0812">Transmembrane</keyword>
<comment type="similarity">
    <text evidence="2 9">Belongs to the SLC41A transporter family.</text>
</comment>
<dbReference type="InterPro" id="IPR000644">
    <property type="entry name" value="CBS_dom"/>
</dbReference>
<dbReference type="Pfam" id="PF01769">
    <property type="entry name" value="MgtE"/>
    <property type="match status" value="1"/>
</dbReference>
<accession>A0ABU2WDK8</accession>
<evidence type="ECO:0000256" key="6">
    <source>
        <dbReference type="ARBA" id="ARBA00022989"/>
    </source>
</evidence>
<evidence type="ECO:0000256" key="5">
    <source>
        <dbReference type="ARBA" id="ARBA00022842"/>
    </source>
</evidence>
<evidence type="ECO:0000313" key="11">
    <source>
        <dbReference type="EMBL" id="MDT0495930.1"/>
    </source>
</evidence>
<dbReference type="PROSITE" id="PS51371">
    <property type="entry name" value="CBS"/>
    <property type="match status" value="2"/>
</dbReference>
<evidence type="ECO:0000259" key="10">
    <source>
        <dbReference type="PROSITE" id="PS51371"/>
    </source>
</evidence>
<evidence type="ECO:0000256" key="9">
    <source>
        <dbReference type="RuleBase" id="RU362011"/>
    </source>
</evidence>
<dbReference type="SUPFAM" id="SSF161093">
    <property type="entry name" value="MgtE membrane domain-like"/>
    <property type="match status" value="1"/>
</dbReference>
<keyword evidence="6 9" id="KW-1133">Transmembrane helix</keyword>
<dbReference type="Pfam" id="PF00571">
    <property type="entry name" value="CBS"/>
    <property type="match status" value="2"/>
</dbReference>
<feature type="domain" description="CBS" evidence="10">
    <location>
        <begin position="170"/>
        <end position="232"/>
    </location>
</feature>
<dbReference type="EMBL" id="JAVRIC010000001">
    <property type="protein sequence ID" value="MDT0495930.1"/>
    <property type="molecule type" value="Genomic_DNA"/>
</dbReference>
<comment type="function">
    <text evidence="9">Acts as a magnesium transporter.</text>
</comment>
<feature type="transmembrane region" description="Helical" evidence="9">
    <location>
        <begin position="418"/>
        <end position="443"/>
    </location>
</feature>
<dbReference type="SMART" id="SM00924">
    <property type="entry name" value="MgtE_N"/>
    <property type="match status" value="1"/>
</dbReference>
<keyword evidence="12" id="KW-1185">Reference proteome</keyword>
<dbReference type="Gene3D" id="1.10.357.20">
    <property type="entry name" value="SLC41 divalent cation transporters, integral membrane domain"/>
    <property type="match status" value="1"/>
</dbReference>
<dbReference type="InterPro" id="IPR006667">
    <property type="entry name" value="SLC41_membr_dom"/>
</dbReference>
<feature type="domain" description="CBS" evidence="10">
    <location>
        <begin position="234"/>
        <end position="290"/>
    </location>
</feature>
<comment type="caution">
    <text evidence="9">Lacks conserved residue(s) required for the propagation of feature annotation.</text>
</comment>
<keyword evidence="5 9" id="KW-0460">Magnesium</keyword>
<feature type="transmembrane region" description="Helical" evidence="9">
    <location>
        <begin position="455"/>
        <end position="478"/>
    </location>
</feature>
<dbReference type="SUPFAM" id="SSF54631">
    <property type="entry name" value="CBS-domain pair"/>
    <property type="match status" value="1"/>
</dbReference>
<keyword evidence="8" id="KW-0129">CBS domain</keyword>
<name>A0ABU2WDK8_9GAMM</name>
<evidence type="ECO:0000256" key="3">
    <source>
        <dbReference type="ARBA" id="ARBA00022448"/>
    </source>
</evidence>
<feature type="transmembrane region" description="Helical" evidence="9">
    <location>
        <begin position="390"/>
        <end position="412"/>
    </location>
</feature>
<dbReference type="RefSeq" id="WP_311363322.1">
    <property type="nucleotide sequence ID" value="NZ_JAVRIC010000001.1"/>
</dbReference>
<keyword evidence="9" id="KW-0479">Metal-binding</keyword>
<dbReference type="InterPro" id="IPR036739">
    <property type="entry name" value="SLC41_membr_dom_sf"/>
</dbReference>
<dbReference type="Proteomes" id="UP001254608">
    <property type="component" value="Unassembled WGS sequence"/>
</dbReference>
<dbReference type="InterPro" id="IPR006669">
    <property type="entry name" value="MgtE_transporter"/>
</dbReference>
<evidence type="ECO:0000256" key="7">
    <source>
        <dbReference type="ARBA" id="ARBA00023136"/>
    </source>
</evidence>
<dbReference type="PANTHER" id="PTHR43773">
    <property type="entry name" value="MAGNESIUM TRANSPORTER MGTE"/>
    <property type="match status" value="1"/>
</dbReference>
<dbReference type="PANTHER" id="PTHR43773:SF1">
    <property type="entry name" value="MAGNESIUM TRANSPORTER MGTE"/>
    <property type="match status" value="1"/>
</dbReference>
<protein>
    <recommendedName>
        <fullName evidence="9">Magnesium transporter MgtE</fullName>
    </recommendedName>
</protein>
<dbReference type="InterPro" id="IPR046342">
    <property type="entry name" value="CBS_dom_sf"/>
</dbReference>
<dbReference type="SUPFAM" id="SSF158791">
    <property type="entry name" value="MgtE N-terminal domain-like"/>
    <property type="match status" value="1"/>
</dbReference>
<sequence length="479" mass="52246">MVETQHPHHRHLEQARSQVIELLSRQAIERDIVSRSENRNQDVVAGLVARQQRTQLSLRLAQFHPADVAFVLEALAPEARAAAWNLVGHDRRGAVLLEAADAVRRQLVAAMPAAEIAATVAPLDSDDIADLIAELPDEQRADVLARLDQSDQAAVRSVLSFPDGTVGAEMDLDFVSVREDASLDAVLRYLRRRGRLPDDTNQIFVVDRQNNLRGVLSLEHLLLGDPEQSVAELMDANPRLFYTDDPVHEAVGAFERYDLITAPVLNLQNQVVGRITVDSVLDSLNERLQRQRLEEVGLSEDQDVYAPIPQAARERWAWLGINLATAFISSRVIGAFEDIILQLVALATLMPIVASMGGNTGNQTVALVIRGLALGQLGGPQLKRLVWRELAVSAYNGVIWGAVLGLAALLLYQNPGLALVISVAMLLNLIVAATVGIFAPVLLDRFGRDPVRGSSIILTFATDSMGFLIFLGLASLVLT</sequence>
<keyword evidence="7 9" id="KW-0472">Membrane</keyword>